<dbReference type="AlphaFoldDB" id="A0ABD7MBC6"/>
<dbReference type="PANTHER" id="PTHR10133:SF27">
    <property type="entry name" value="DNA POLYMERASE NU"/>
    <property type="match status" value="1"/>
</dbReference>
<keyword evidence="2" id="KW-0235">DNA replication</keyword>
<evidence type="ECO:0000256" key="2">
    <source>
        <dbReference type="ARBA" id="ARBA00022705"/>
    </source>
</evidence>
<feature type="domain" description="DNA-directed DNA polymerase family A palm" evidence="4">
    <location>
        <begin position="340"/>
        <end position="542"/>
    </location>
</feature>
<dbReference type="Pfam" id="PF00476">
    <property type="entry name" value="DNA_pol_A"/>
    <property type="match status" value="1"/>
</dbReference>
<dbReference type="GO" id="GO:0006260">
    <property type="term" value="P:DNA replication"/>
    <property type="evidence" value="ECO:0007669"/>
    <property type="project" value="UniProtKB-KW"/>
</dbReference>
<dbReference type="CDD" id="cd06444">
    <property type="entry name" value="DNA_pol_A"/>
    <property type="match status" value="1"/>
</dbReference>
<dbReference type="InterPro" id="IPR043502">
    <property type="entry name" value="DNA/RNA_pol_sf"/>
</dbReference>
<dbReference type="EMBL" id="FRCE01000021">
    <property type="protein sequence ID" value="SHL91697.1"/>
    <property type="molecule type" value="Genomic_DNA"/>
</dbReference>
<organism evidence="5 6">
    <name type="scientific">Micrococcus luteus</name>
    <name type="common">Micrococcus lysodeikticus</name>
    <dbReference type="NCBI Taxonomy" id="1270"/>
    <lineage>
        <taxon>Bacteria</taxon>
        <taxon>Bacillati</taxon>
        <taxon>Actinomycetota</taxon>
        <taxon>Actinomycetes</taxon>
        <taxon>Micrococcales</taxon>
        <taxon>Micrococcaceae</taxon>
        <taxon>Micrococcus</taxon>
    </lineage>
</organism>
<name>A0ABD7MBC6_MICLU</name>
<comment type="caution">
    <text evidence="5">The sequence shown here is derived from an EMBL/GenBank/DDBJ whole genome shotgun (WGS) entry which is preliminary data.</text>
</comment>
<gene>
    <name evidence="5" type="ORF">SAMN04487849_12113</name>
</gene>
<sequence length="583" mass="61423">MRAMFVVLGPAPASVGSPGTWWALDGEGDDAVPLGSCAAGSVAGLVAGLPARLGVDPSTVRWVLADVGTEYAAWLAAGVRVDRCWDLALVQRILRHAATAPGSGVRYTPVAQLEVADPTEPERPARVPAGQESFFDLPDEADPAPDVTVLAAELAAQRAAVEGSAHPQRLRLLAAAESQGALVAAEIRAAGLPWDRGVHEALLAEQLGPRPAPGERPARLQALAERIADVLGSPGLSPDSQPSLLRALQTTGVAVESTRQWDLKHWIDAGGAEREARAALLAPLLEYKALARLWTANGWHWLDQWIGDDGRFHAAYLVGGVVTGRWAAHGGGAMQVPAGVRDAVRADSGWTLTVADASQVEPRILAAMAADQALARAGTTPDLYREVAEQGRAAGTALADRGRAKIALLGAMYGSTTGDSAALMPHLRRLYPRAIGLLERAASVGEGGGQVSTWLGRWSPAPGPTWQESVSDVGTQAAESAARRRRRSQGRFTRNFVVQGTAAEWALCWMGEIRRRMRSAGMRTELVFFVHDEVVLHGPATEAEAVRTVVAESASAAGRLLFGPAPVDFPLTVSSVGSYADAK</sequence>
<evidence type="ECO:0000313" key="5">
    <source>
        <dbReference type="EMBL" id="SHL91697.1"/>
    </source>
</evidence>
<reference evidence="5 6" key="1">
    <citation type="submission" date="2016-11" db="EMBL/GenBank/DDBJ databases">
        <authorList>
            <person name="Varghese N."/>
            <person name="Submissions S."/>
        </authorList>
    </citation>
    <scope>NUCLEOTIDE SEQUENCE [LARGE SCALE GENOMIC DNA]</scope>
    <source>
        <strain evidence="5 6">VTM4R57</strain>
    </source>
</reference>
<dbReference type="InterPro" id="IPR001098">
    <property type="entry name" value="DNA-dir_DNA_pol_A_palm_dom"/>
</dbReference>
<accession>A0ABD7MBC6</accession>
<protein>
    <recommendedName>
        <fullName evidence="1">DNA-directed DNA polymerase</fullName>
        <ecNumber evidence="1">2.7.7.7</ecNumber>
    </recommendedName>
</protein>
<evidence type="ECO:0000256" key="1">
    <source>
        <dbReference type="ARBA" id="ARBA00012417"/>
    </source>
</evidence>
<dbReference type="Proteomes" id="UP000184253">
    <property type="component" value="Unassembled WGS sequence"/>
</dbReference>
<comment type="catalytic activity">
    <reaction evidence="3">
        <text>DNA(n) + a 2'-deoxyribonucleoside 5'-triphosphate = DNA(n+1) + diphosphate</text>
        <dbReference type="Rhea" id="RHEA:22508"/>
        <dbReference type="Rhea" id="RHEA-COMP:17339"/>
        <dbReference type="Rhea" id="RHEA-COMP:17340"/>
        <dbReference type="ChEBI" id="CHEBI:33019"/>
        <dbReference type="ChEBI" id="CHEBI:61560"/>
        <dbReference type="ChEBI" id="CHEBI:173112"/>
        <dbReference type="EC" id="2.7.7.7"/>
    </reaction>
</comment>
<dbReference type="PANTHER" id="PTHR10133">
    <property type="entry name" value="DNA POLYMERASE I"/>
    <property type="match status" value="1"/>
</dbReference>
<dbReference type="InterPro" id="IPR002298">
    <property type="entry name" value="DNA_polymerase_A"/>
</dbReference>
<dbReference type="NCBIfam" id="NF011538">
    <property type="entry name" value="PRK14975.1-1"/>
    <property type="match status" value="1"/>
</dbReference>
<dbReference type="Gene3D" id="1.10.150.20">
    <property type="entry name" value="5' to 3' exonuclease, C-terminal subdomain"/>
    <property type="match status" value="1"/>
</dbReference>
<dbReference type="GO" id="GO:0003887">
    <property type="term" value="F:DNA-directed DNA polymerase activity"/>
    <property type="evidence" value="ECO:0007669"/>
    <property type="project" value="UniProtKB-EC"/>
</dbReference>
<dbReference type="SUPFAM" id="SSF56672">
    <property type="entry name" value="DNA/RNA polymerases"/>
    <property type="match status" value="1"/>
</dbReference>
<dbReference type="Gene3D" id="3.30.70.370">
    <property type="match status" value="1"/>
</dbReference>
<proteinExistence type="predicted"/>
<evidence type="ECO:0000256" key="3">
    <source>
        <dbReference type="ARBA" id="ARBA00049244"/>
    </source>
</evidence>
<dbReference type="SMART" id="SM00482">
    <property type="entry name" value="POLAc"/>
    <property type="match status" value="1"/>
</dbReference>
<evidence type="ECO:0000259" key="4">
    <source>
        <dbReference type="SMART" id="SM00482"/>
    </source>
</evidence>
<dbReference type="EC" id="2.7.7.7" evidence="1"/>
<evidence type="ECO:0000313" key="6">
    <source>
        <dbReference type="Proteomes" id="UP000184253"/>
    </source>
</evidence>